<feature type="non-terminal residue" evidence="6">
    <location>
        <position position="1"/>
    </location>
</feature>
<dbReference type="NCBIfam" id="TIGR01392">
    <property type="entry name" value="homoserO_Ac_trn"/>
    <property type="match status" value="1"/>
</dbReference>
<proteinExistence type="inferred from homology"/>
<reference evidence="6" key="3">
    <citation type="submission" date="2025-08" db="UniProtKB">
        <authorList>
            <consortium name="RefSeq"/>
        </authorList>
    </citation>
    <scope>IDENTIFICATION</scope>
    <source>
        <strain evidence="6">CBS 342.82</strain>
    </source>
</reference>
<evidence type="ECO:0000256" key="2">
    <source>
        <dbReference type="ARBA" id="ARBA00022679"/>
    </source>
</evidence>
<dbReference type="InterPro" id="IPR000073">
    <property type="entry name" value="AB_hydrolase_1"/>
</dbReference>
<dbReference type="GO" id="GO:0004414">
    <property type="term" value="F:homoserine O-acetyltransferase activity"/>
    <property type="evidence" value="ECO:0007669"/>
    <property type="project" value="TreeGrafter"/>
</dbReference>
<reference evidence="6" key="1">
    <citation type="submission" date="2020-01" db="EMBL/GenBank/DDBJ databases">
        <authorList>
            <consortium name="DOE Joint Genome Institute"/>
            <person name="Haridas S."/>
            <person name="Albert R."/>
            <person name="Binder M."/>
            <person name="Bloem J."/>
            <person name="Labutti K."/>
            <person name="Salamov A."/>
            <person name="Andreopoulos B."/>
            <person name="Baker S.E."/>
            <person name="Barry K."/>
            <person name="Bills G."/>
            <person name="Bluhm B.H."/>
            <person name="Cannon C."/>
            <person name="Castanera R."/>
            <person name="Culley D.E."/>
            <person name="Daum C."/>
            <person name="Ezra D."/>
            <person name="Gonzalez J.B."/>
            <person name="Henrissat B."/>
            <person name="Kuo A."/>
            <person name="Liang C."/>
            <person name="Lipzen A."/>
            <person name="Lutzoni F."/>
            <person name="Magnuson J."/>
            <person name="Mondo S."/>
            <person name="Nolan M."/>
            <person name="Ohm R."/>
            <person name="Pangilinan J."/>
            <person name="Park H.-J."/>
            <person name="Ramirez L."/>
            <person name="Alfaro M."/>
            <person name="Sun H."/>
            <person name="Tritt A."/>
            <person name="Yoshinaga Y."/>
            <person name="Zwiers L.-H."/>
            <person name="Turgeon B.G."/>
            <person name="Goodwin S.B."/>
            <person name="Spatafora J.W."/>
            <person name="Crous P.W."/>
            <person name="Grigoriev I.V."/>
        </authorList>
    </citation>
    <scope>NUCLEOTIDE SEQUENCE</scope>
    <source>
        <strain evidence="6">CBS 342.82</strain>
    </source>
</reference>
<feature type="domain" description="AB hydrolase-1" evidence="4">
    <location>
        <begin position="37"/>
        <end position="333"/>
    </location>
</feature>
<feature type="active site" evidence="3">
    <location>
        <position position="297"/>
    </location>
</feature>
<gene>
    <name evidence="6" type="ORF">K489DRAFT_320911</name>
</gene>
<organism evidence="6">
    <name type="scientific">Dissoconium aciculare CBS 342.82</name>
    <dbReference type="NCBI Taxonomy" id="1314786"/>
    <lineage>
        <taxon>Eukaryota</taxon>
        <taxon>Fungi</taxon>
        <taxon>Dikarya</taxon>
        <taxon>Ascomycota</taxon>
        <taxon>Pezizomycotina</taxon>
        <taxon>Dothideomycetes</taxon>
        <taxon>Dothideomycetidae</taxon>
        <taxon>Mycosphaerellales</taxon>
        <taxon>Dissoconiaceae</taxon>
        <taxon>Dissoconium</taxon>
    </lineage>
</organism>
<dbReference type="InterPro" id="IPR029058">
    <property type="entry name" value="AB_hydrolase_fold"/>
</dbReference>
<name>A0A6J3M563_9PEZI</name>
<dbReference type="Pfam" id="PF00561">
    <property type="entry name" value="Abhydrolase_1"/>
    <property type="match status" value="1"/>
</dbReference>
<dbReference type="GO" id="GO:0009092">
    <property type="term" value="P:homoserine metabolic process"/>
    <property type="evidence" value="ECO:0007669"/>
    <property type="project" value="TreeGrafter"/>
</dbReference>
<feature type="active site" description="Nucleophile" evidence="3">
    <location>
        <position position="137"/>
    </location>
</feature>
<dbReference type="GO" id="GO:0009086">
    <property type="term" value="P:methionine biosynthetic process"/>
    <property type="evidence" value="ECO:0007669"/>
    <property type="project" value="TreeGrafter"/>
</dbReference>
<accession>A0A6J3M563</accession>
<feature type="active site" evidence="3">
    <location>
        <position position="326"/>
    </location>
</feature>
<evidence type="ECO:0000256" key="3">
    <source>
        <dbReference type="PIRSR" id="PIRSR000443-1"/>
    </source>
</evidence>
<dbReference type="Proteomes" id="UP000504637">
    <property type="component" value="Unplaced"/>
</dbReference>
<dbReference type="InterPro" id="IPR008220">
    <property type="entry name" value="HAT_MetX-like"/>
</dbReference>
<dbReference type="RefSeq" id="XP_033459038.1">
    <property type="nucleotide sequence ID" value="XM_033601501.1"/>
</dbReference>
<dbReference type="GeneID" id="54359301"/>
<dbReference type="AlphaFoldDB" id="A0A6J3M563"/>
<dbReference type="PANTHER" id="PTHR32268:SF11">
    <property type="entry name" value="HOMOSERINE O-ACETYLTRANSFERASE"/>
    <property type="match status" value="1"/>
</dbReference>
<protein>
    <submittedName>
        <fullName evidence="6">Homoserine O-acetyltransferase</fullName>
    </submittedName>
</protein>
<dbReference type="Gene3D" id="3.40.50.1820">
    <property type="entry name" value="alpha/beta hydrolase"/>
    <property type="match status" value="1"/>
</dbReference>
<comment type="similarity">
    <text evidence="1">Belongs to the AB hydrolase superfamily. MetX family.</text>
</comment>
<evidence type="ECO:0000313" key="5">
    <source>
        <dbReference type="Proteomes" id="UP000504637"/>
    </source>
</evidence>
<dbReference type="SUPFAM" id="SSF53474">
    <property type="entry name" value="alpha/beta-Hydrolases"/>
    <property type="match status" value="1"/>
</dbReference>
<evidence type="ECO:0000259" key="4">
    <source>
        <dbReference type="Pfam" id="PF00561"/>
    </source>
</evidence>
<keyword evidence="2" id="KW-0808">Transferase</keyword>
<sequence length="352" mass="39097">EQRYATIPTLRLETGFVLSNITVAYTCYGTLNERRDNAVVICHAMTGNADPKGSWWKSIFDTPDAVLNDPRLCVFCLNVLGSPYGSTCPLSYIDNDPARGTWGRKFPITTIRDDVRLHKLVLDNIGVRSVACVIGGSMGGMQALEWAYLGDEYVKSIIVMACGAQQSAWALGQNHLQRNLIIQSSDAPASLAAARVAAMMTYRSYASINRRFPRKDRLLPDANHDPTCQYAVQSYLNYQGAKFVSRFDANCYLAIMDKLDSHDLIRRPNSATASSPTDTAEAICIRQPALIIGITSDTLYPPIEQRNMAESIPKAELHILDSEEGHDAFLLEPIRINKLMADFMYQHLPVIS</sequence>
<evidence type="ECO:0000313" key="6">
    <source>
        <dbReference type="RefSeq" id="XP_033459038.1"/>
    </source>
</evidence>
<keyword evidence="5" id="KW-1185">Reference proteome</keyword>
<evidence type="ECO:0000256" key="1">
    <source>
        <dbReference type="ARBA" id="ARBA00006886"/>
    </source>
</evidence>
<dbReference type="HAMAP" id="MF_00296">
    <property type="entry name" value="MetX_acyltransf"/>
    <property type="match status" value="1"/>
</dbReference>
<reference evidence="6" key="2">
    <citation type="submission" date="2020-04" db="EMBL/GenBank/DDBJ databases">
        <authorList>
            <consortium name="NCBI Genome Project"/>
        </authorList>
    </citation>
    <scope>NUCLEOTIDE SEQUENCE</scope>
    <source>
        <strain evidence="6">CBS 342.82</strain>
    </source>
</reference>
<dbReference type="PIRSF" id="PIRSF000443">
    <property type="entry name" value="Homoser_Ac_trans"/>
    <property type="match status" value="1"/>
</dbReference>
<dbReference type="OrthoDB" id="191364at2759"/>
<dbReference type="PANTHER" id="PTHR32268">
    <property type="entry name" value="HOMOSERINE O-ACETYLTRANSFERASE"/>
    <property type="match status" value="1"/>
</dbReference>